<comment type="caution">
    <text evidence="2">The sequence shown here is derived from an EMBL/GenBank/DDBJ whole genome shotgun (WGS) entry which is preliminary data.</text>
</comment>
<evidence type="ECO:0000313" key="3">
    <source>
        <dbReference type="Proteomes" id="UP000238206"/>
    </source>
</evidence>
<proteinExistence type="predicted"/>
<dbReference type="Proteomes" id="UP000238206">
    <property type="component" value="Unassembled WGS sequence"/>
</dbReference>
<organism evidence="2 3">
    <name type="scientific">Burkholderia cepacia</name>
    <name type="common">Pseudomonas cepacia</name>
    <dbReference type="NCBI Taxonomy" id="292"/>
    <lineage>
        <taxon>Bacteria</taxon>
        <taxon>Pseudomonadati</taxon>
        <taxon>Pseudomonadota</taxon>
        <taxon>Betaproteobacteria</taxon>
        <taxon>Burkholderiales</taxon>
        <taxon>Burkholderiaceae</taxon>
        <taxon>Burkholderia</taxon>
        <taxon>Burkholderia cepacia complex</taxon>
    </lineage>
</organism>
<gene>
    <name evidence="2" type="ORF">C5615_34320</name>
</gene>
<dbReference type="AlphaFoldDB" id="A0A2S8I588"/>
<name>A0A2S8I588_BURCE</name>
<evidence type="ECO:0000313" key="2">
    <source>
        <dbReference type="EMBL" id="PQP09868.1"/>
    </source>
</evidence>
<feature type="domain" description="DUF4123" evidence="1">
    <location>
        <begin position="40"/>
        <end position="168"/>
    </location>
</feature>
<sequence length="330" mass="38380">MTGSERVMPAGDSDAAWEVWRNRLLSQFDAFEAADASAYLYILADTRANPDLDKLLVQVPRLEWWSLWDGTVLESYTDIAPYLIAIDRFALDESRDLQSRLVRRLWKESSGLHMLTWIWSPLPTQSLVEHFRSFCRYSTPDKRAYFLHFYDNRILARLRIVWSEEQAQTFLSPCAEIWYRDRESNEIVWCNDAGVADAIVEEEQVMAVEQHMALLRLGRVDKLVMQLRTMYGAMLDDFTDLTLFQRVSEQLERADRYRIADHDDLLNYVSKGVVISPRFDEHPQIRTRLASAMHGEQTYRDALSRIDADVLREASRVTSESEDSEGASHD</sequence>
<dbReference type="Pfam" id="PF13503">
    <property type="entry name" value="DUF4123"/>
    <property type="match status" value="1"/>
</dbReference>
<dbReference type="RefSeq" id="WP_034185097.1">
    <property type="nucleotide sequence ID" value="NZ_PUIQ01000070.1"/>
</dbReference>
<accession>A0A2S8I588</accession>
<reference evidence="2 3" key="1">
    <citation type="submission" date="2018-02" db="EMBL/GenBank/DDBJ databases">
        <title>Draft genome sequencing of Burkholderia cepacia Y14-15.</title>
        <authorList>
            <person name="Zheng B.-X."/>
        </authorList>
    </citation>
    <scope>NUCLEOTIDE SEQUENCE [LARGE SCALE GENOMIC DNA]</scope>
    <source>
        <strain evidence="2 3">Y14-15</strain>
    </source>
</reference>
<dbReference type="InterPro" id="IPR025391">
    <property type="entry name" value="DUF4123"/>
</dbReference>
<protein>
    <submittedName>
        <fullName evidence="2">DUF4123 domain-containing protein</fullName>
    </submittedName>
</protein>
<evidence type="ECO:0000259" key="1">
    <source>
        <dbReference type="Pfam" id="PF13503"/>
    </source>
</evidence>
<dbReference type="EMBL" id="PUIQ01000070">
    <property type="protein sequence ID" value="PQP09868.1"/>
    <property type="molecule type" value="Genomic_DNA"/>
</dbReference>